<evidence type="ECO:0000313" key="3">
    <source>
        <dbReference type="Proteomes" id="UP001205311"/>
    </source>
</evidence>
<evidence type="ECO:0000313" key="2">
    <source>
        <dbReference type="EMBL" id="MCP2259144.1"/>
    </source>
</evidence>
<protein>
    <submittedName>
        <fullName evidence="2">Phage-related baseplate assembly protein</fullName>
    </submittedName>
</protein>
<dbReference type="Gene3D" id="2.40.50.230">
    <property type="entry name" value="Gp5 N-terminal domain"/>
    <property type="match status" value="1"/>
</dbReference>
<dbReference type="Proteomes" id="UP001205311">
    <property type="component" value="Unassembled WGS sequence"/>
</dbReference>
<keyword evidence="3" id="KW-1185">Reference proteome</keyword>
<reference evidence="2 3" key="1">
    <citation type="submission" date="2022-06" db="EMBL/GenBank/DDBJ databases">
        <title>Genomic Encyclopedia of Archaeal and Bacterial Type Strains, Phase II (KMG-II): from individual species to whole genera.</title>
        <authorList>
            <person name="Goeker M."/>
        </authorList>
    </citation>
    <scope>NUCLEOTIDE SEQUENCE [LARGE SCALE GENOMIC DNA]</scope>
    <source>
        <strain evidence="2 3">DSM 40477</strain>
    </source>
</reference>
<feature type="domain" description="Gp5/Type VI secretion system Vgr protein OB-fold" evidence="1">
    <location>
        <begin position="12"/>
        <end position="86"/>
    </location>
</feature>
<comment type="caution">
    <text evidence="2">The sequence shown here is derived from an EMBL/GenBank/DDBJ whole genome shotgun (WGS) entry which is preliminary data.</text>
</comment>
<dbReference type="SUPFAM" id="SSF69255">
    <property type="entry name" value="gp5 N-terminal domain-like"/>
    <property type="match status" value="1"/>
</dbReference>
<sequence>MSPEPNRYLGKYRGTVVTNVDPMRLARIQAQVPDVLGNTPSSWAMPCLPVAGPGMGQYVVPPVGAGVWIEFEQGDVNYPIWSGCWYGSAAEVPPLAHTGPPQSPNIVLQTTGQHTVVLSDQPGGMGITLKTASGAMLSVSDKGIVITTGQGASISLVGGTVTVNQGALVVT</sequence>
<dbReference type="Pfam" id="PF04717">
    <property type="entry name" value="Phage_base_V"/>
    <property type="match status" value="1"/>
</dbReference>
<name>A0ABT1HUF1_STRSD</name>
<dbReference type="InterPro" id="IPR006531">
    <property type="entry name" value="Gp5/Vgr_OB"/>
</dbReference>
<organism evidence="2 3">
    <name type="scientific">Streptoalloteichus tenebrarius (strain ATCC 17920 / DSM 40477 / JCM 4838 / CBS 697.72 / NBRC 16177 / NCIMB 11028 / NRRL B-12390 / A12253. 1 / ISP 5477)</name>
    <name type="common">Streptomyces tenebrarius</name>
    <dbReference type="NCBI Taxonomy" id="1933"/>
    <lineage>
        <taxon>Bacteria</taxon>
        <taxon>Bacillati</taxon>
        <taxon>Actinomycetota</taxon>
        <taxon>Actinomycetes</taxon>
        <taxon>Pseudonocardiales</taxon>
        <taxon>Pseudonocardiaceae</taxon>
        <taxon>Streptoalloteichus</taxon>
    </lineage>
</organism>
<dbReference type="EMBL" id="JAMTCP010000014">
    <property type="protein sequence ID" value="MCP2259144.1"/>
    <property type="molecule type" value="Genomic_DNA"/>
</dbReference>
<gene>
    <name evidence="2" type="ORF">LX15_002845</name>
</gene>
<accession>A0ABT1HUF1</accession>
<dbReference type="InterPro" id="IPR037026">
    <property type="entry name" value="Vgr_OB-fold_dom_sf"/>
</dbReference>
<proteinExistence type="predicted"/>
<evidence type="ECO:0000259" key="1">
    <source>
        <dbReference type="Pfam" id="PF04717"/>
    </source>
</evidence>
<dbReference type="RefSeq" id="WP_253670054.1">
    <property type="nucleotide sequence ID" value="NZ_JAMTCP010000014.1"/>
</dbReference>